<feature type="region of interest" description="Disordered" evidence="1">
    <location>
        <begin position="1"/>
        <end position="90"/>
    </location>
</feature>
<evidence type="ECO:0000313" key="3">
    <source>
        <dbReference type="Proteomes" id="UP001476798"/>
    </source>
</evidence>
<accession>A0ABV0N6Z4</accession>
<protein>
    <submittedName>
        <fullName evidence="2">Uncharacterized protein</fullName>
    </submittedName>
</protein>
<dbReference type="Proteomes" id="UP001476798">
    <property type="component" value="Unassembled WGS sequence"/>
</dbReference>
<keyword evidence="3" id="KW-1185">Reference proteome</keyword>
<dbReference type="EMBL" id="JAHRIO010030026">
    <property type="protein sequence ID" value="MEQ2167167.1"/>
    <property type="molecule type" value="Genomic_DNA"/>
</dbReference>
<proteinExistence type="predicted"/>
<reference evidence="2 3" key="1">
    <citation type="submission" date="2021-06" db="EMBL/GenBank/DDBJ databases">
        <authorList>
            <person name="Palmer J.M."/>
        </authorList>
    </citation>
    <scope>NUCLEOTIDE SEQUENCE [LARGE SCALE GENOMIC DNA]</scope>
    <source>
        <strain evidence="2 3">GA_2019</strain>
        <tissue evidence="2">Muscle</tissue>
    </source>
</reference>
<sequence>MAEGTQTGEMPSFDPIPGGSETKKRPTSSDGRDEPMRKMPVTKFGSRPRFEPVHFVSGGSSGGTGTDEKENDKEHRKTELLGGRQWDSHHSSYSGRLQGFCSLRPAFDRVPSYSSDFWGSHRDRNSSLGSTSGLGYGGRGSSSNYMAKTQQDYTASSVLSLRGTIPKPFRPCSHLY</sequence>
<evidence type="ECO:0000313" key="2">
    <source>
        <dbReference type="EMBL" id="MEQ2167167.1"/>
    </source>
</evidence>
<organism evidence="2 3">
    <name type="scientific">Goodea atripinnis</name>
    <dbReference type="NCBI Taxonomy" id="208336"/>
    <lineage>
        <taxon>Eukaryota</taxon>
        <taxon>Metazoa</taxon>
        <taxon>Chordata</taxon>
        <taxon>Craniata</taxon>
        <taxon>Vertebrata</taxon>
        <taxon>Euteleostomi</taxon>
        <taxon>Actinopterygii</taxon>
        <taxon>Neopterygii</taxon>
        <taxon>Teleostei</taxon>
        <taxon>Neoteleostei</taxon>
        <taxon>Acanthomorphata</taxon>
        <taxon>Ovalentaria</taxon>
        <taxon>Atherinomorphae</taxon>
        <taxon>Cyprinodontiformes</taxon>
        <taxon>Goodeidae</taxon>
        <taxon>Goodea</taxon>
    </lineage>
</organism>
<gene>
    <name evidence="2" type="ORF">GOODEAATRI_001342</name>
</gene>
<name>A0ABV0N6Z4_9TELE</name>
<comment type="caution">
    <text evidence="2">The sequence shown here is derived from an EMBL/GenBank/DDBJ whole genome shotgun (WGS) entry which is preliminary data.</text>
</comment>
<feature type="compositionally biased region" description="Basic and acidic residues" evidence="1">
    <location>
        <begin position="66"/>
        <end position="79"/>
    </location>
</feature>
<evidence type="ECO:0000256" key="1">
    <source>
        <dbReference type="SAM" id="MobiDB-lite"/>
    </source>
</evidence>